<sequence>MLQRQDGCQGGEEAASVTPPPNDVTALPAQNQQSSVTIACRNCATTITPLWRRDGNDHVICNACGLYYRLHRLHRPITMKKATIKRRKRVISANQEEEAEDGDVEMESRSNETIPERDSASAVGTEGGYGNAKQTTDQNTQFHLGDLWLNNTHEKDKEAERTQVLEREAERIREMLAAKERELYKLRTG</sequence>
<feature type="compositionally biased region" description="Acidic residues" evidence="10">
    <location>
        <begin position="95"/>
        <end position="105"/>
    </location>
</feature>
<evidence type="ECO:0000313" key="12">
    <source>
        <dbReference type="EMBL" id="KAJ4146842.1"/>
    </source>
</evidence>
<comment type="subcellular location">
    <subcellularLocation>
        <location evidence="1">Nucleus</location>
    </subcellularLocation>
</comment>
<evidence type="ECO:0000256" key="5">
    <source>
        <dbReference type="ARBA" id="ARBA00023015"/>
    </source>
</evidence>
<dbReference type="RefSeq" id="XP_056049783.1">
    <property type="nucleotide sequence ID" value="XM_056192670.1"/>
</dbReference>
<evidence type="ECO:0000256" key="6">
    <source>
        <dbReference type="ARBA" id="ARBA00023163"/>
    </source>
</evidence>
<organism evidence="12 13">
    <name type="scientific">Akanthomyces muscarius</name>
    <name type="common">Entomopathogenic fungus</name>
    <name type="synonym">Lecanicillium muscarium</name>
    <dbReference type="NCBI Taxonomy" id="2231603"/>
    <lineage>
        <taxon>Eukaryota</taxon>
        <taxon>Fungi</taxon>
        <taxon>Dikarya</taxon>
        <taxon>Ascomycota</taxon>
        <taxon>Pezizomycotina</taxon>
        <taxon>Sordariomycetes</taxon>
        <taxon>Hypocreomycetidae</taxon>
        <taxon>Hypocreales</taxon>
        <taxon>Cordycipitaceae</taxon>
        <taxon>Akanthomyces</taxon>
    </lineage>
</organism>
<reference evidence="12" key="1">
    <citation type="journal article" date="2023" name="Access Microbiol">
        <title>De-novo genome assembly for Akanthomyces muscarius, a biocontrol agent of insect agricultural pests.</title>
        <authorList>
            <person name="Erdos Z."/>
            <person name="Studholme D.J."/>
            <person name="Raymond B."/>
            <person name="Sharma M."/>
        </authorList>
    </citation>
    <scope>NUCLEOTIDE SEQUENCE</scope>
    <source>
        <strain evidence="12">Ve6</strain>
    </source>
</reference>
<evidence type="ECO:0000256" key="10">
    <source>
        <dbReference type="SAM" id="MobiDB-lite"/>
    </source>
</evidence>
<protein>
    <recommendedName>
        <fullName evidence="11">GATA-type domain-containing protein</fullName>
    </recommendedName>
</protein>
<dbReference type="PROSITE" id="PS50114">
    <property type="entry name" value="GATA_ZN_FINGER_2"/>
    <property type="match status" value="1"/>
</dbReference>
<name>A0A9W8UI56_AKAMU</name>
<keyword evidence="5" id="KW-0805">Transcription regulation</keyword>
<keyword evidence="3 8" id="KW-0863">Zinc-finger</keyword>
<dbReference type="PANTHER" id="PTHR10071">
    <property type="entry name" value="TRANSCRIPTION FACTOR GATA FAMILY MEMBER"/>
    <property type="match status" value="1"/>
</dbReference>
<dbReference type="InterPro" id="IPR039355">
    <property type="entry name" value="Transcription_factor_GATA"/>
</dbReference>
<evidence type="ECO:0000256" key="2">
    <source>
        <dbReference type="ARBA" id="ARBA00022723"/>
    </source>
</evidence>
<dbReference type="AlphaFoldDB" id="A0A9W8UI56"/>
<keyword evidence="9" id="KW-0175">Coiled coil</keyword>
<dbReference type="CDD" id="cd00202">
    <property type="entry name" value="ZnF_GATA"/>
    <property type="match status" value="1"/>
</dbReference>
<dbReference type="SUPFAM" id="SSF57716">
    <property type="entry name" value="Glucocorticoid receptor-like (DNA-binding domain)"/>
    <property type="match status" value="1"/>
</dbReference>
<evidence type="ECO:0000259" key="11">
    <source>
        <dbReference type="PROSITE" id="PS50114"/>
    </source>
</evidence>
<dbReference type="GO" id="GO:0045944">
    <property type="term" value="P:positive regulation of transcription by RNA polymerase II"/>
    <property type="evidence" value="ECO:0007669"/>
    <property type="project" value="TreeGrafter"/>
</dbReference>
<dbReference type="EMBL" id="JAJHUN010000010">
    <property type="protein sequence ID" value="KAJ4146842.1"/>
    <property type="molecule type" value="Genomic_DNA"/>
</dbReference>
<proteinExistence type="predicted"/>
<comment type="caution">
    <text evidence="12">The sequence shown here is derived from an EMBL/GenBank/DDBJ whole genome shotgun (WGS) entry which is preliminary data.</text>
</comment>
<evidence type="ECO:0000256" key="7">
    <source>
        <dbReference type="ARBA" id="ARBA00023242"/>
    </source>
</evidence>
<evidence type="ECO:0000256" key="1">
    <source>
        <dbReference type="ARBA" id="ARBA00004123"/>
    </source>
</evidence>
<dbReference type="PANTHER" id="PTHR10071:SF335">
    <property type="entry name" value="IRON-SENSING TRANSCRIPTIONAL REPRESSOR-RELATED"/>
    <property type="match status" value="1"/>
</dbReference>
<dbReference type="KEGG" id="amus:LMH87_001401"/>
<dbReference type="Gene3D" id="3.30.50.10">
    <property type="entry name" value="Erythroid Transcription Factor GATA-1, subunit A"/>
    <property type="match status" value="1"/>
</dbReference>
<keyword evidence="4" id="KW-0862">Zinc</keyword>
<dbReference type="GO" id="GO:0000122">
    <property type="term" value="P:negative regulation of transcription by RNA polymerase II"/>
    <property type="evidence" value="ECO:0007669"/>
    <property type="project" value="TreeGrafter"/>
</dbReference>
<dbReference type="GO" id="GO:0008270">
    <property type="term" value="F:zinc ion binding"/>
    <property type="evidence" value="ECO:0007669"/>
    <property type="project" value="UniProtKB-KW"/>
</dbReference>
<evidence type="ECO:0000313" key="13">
    <source>
        <dbReference type="Proteomes" id="UP001144673"/>
    </source>
</evidence>
<evidence type="ECO:0000256" key="3">
    <source>
        <dbReference type="ARBA" id="ARBA00022771"/>
    </source>
</evidence>
<dbReference type="GO" id="GO:0000981">
    <property type="term" value="F:DNA-binding transcription factor activity, RNA polymerase II-specific"/>
    <property type="evidence" value="ECO:0007669"/>
    <property type="project" value="TreeGrafter"/>
</dbReference>
<feature type="region of interest" description="Disordered" evidence="10">
    <location>
        <begin position="93"/>
        <end position="137"/>
    </location>
</feature>
<dbReference type="Pfam" id="PF00320">
    <property type="entry name" value="GATA"/>
    <property type="match status" value="1"/>
</dbReference>
<dbReference type="InterPro" id="IPR013088">
    <property type="entry name" value="Znf_NHR/GATA"/>
</dbReference>
<evidence type="ECO:0000256" key="8">
    <source>
        <dbReference type="PROSITE-ProRule" id="PRU00094"/>
    </source>
</evidence>
<feature type="coiled-coil region" evidence="9">
    <location>
        <begin position="155"/>
        <end position="182"/>
    </location>
</feature>
<dbReference type="GeneID" id="80888560"/>
<dbReference type="PRINTS" id="PR00619">
    <property type="entry name" value="GATAZNFINGER"/>
</dbReference>
<gene>
    <name evidence="12" type="ORF">LMH87_001401</name>
</gene>
<dbReference type="GO" id="GO:0000978">
    <property type="term" value="F:RNA polymerase II cis-regulatory region sequence-specific DNA binding"/>
    <property type="evidence" value="ECO:0007669"/>
    <property type="project" value="TreeGrafter"/>
</dbReference>
<feature type="compositionally biased region" description="Basic and acidic residues" evidence="10">
    <location>
        <begin position="106"/>
        <end position="119"/>
    </location>
</feature>
<keyword evidence="7" id="KW-0539">Nucleus</keyword>
<accession>A0A9W8UI56</accession>
<evidence type="ECO:0000256" key="9">
    <source>
        <dbReference type="SAM" id="Coils"/>
    </source>
</evidence>
<feature type="domain" description="GATA-type" evidence="11">
    <location>
        <begin position="34"/>
        <end position="87"/>
    </location>
</feature>
<dbReference type="SMART" id="SM00401">
    <property type="entry name" value="ZnF_GATA"/>
    <property type="match status" value="1"/>
</dbReference>
<feature type="region of interest" description="Disordered" evidence="10">
    <location>
        <begin position="1"/>
        <end position="31"/>
    </location>
</feature>
<keyword evidence="2" id="KW-0479">Metal-binding</keyword>
<dbReference type="Proteomes" id="UP001144673">
    <property type="component" value="Chromosome 3"/>
</dbReference>
<evidence type="ECO:0000256" key="4">
    <source>
        <dbReference type="ARBA" id="ARBA00022833"/>
    </source>
</evidence>
<keyword evidence="13" id="KW-1185">Reference proteome</keyword>
<dbReference type="InterPro" id="IPR000679">
    <property type="entry name" value="Znf_GATA"/>
</dbReference>
<keyword evidence="6" id="KW-0804">Transcription</keyword>
<dbReference type="GO" id="GO:0005634">
    <property type="term" value="C:nucleus"/>
    <property type="evidence" value="ECO:0007669"/>
    <property type="project" value="UniProtKB-SubCell"/>
</dbReference>